<dbReference type="AlphaFoldDB" id="A0A399SM46"/>
<reference evidence="2 3" key="1">
    <citation type="submission" date="2018-08" db="EMBL/GenBank/DDBJ databases">
        <title>Genome Sequence of Clavibacter michiganensis Subspecies type strains, and the Atypical Peach-Colored Strains Isolated from Tomato.</title>
        <authorList>
            <person name="Osdaghi E."/>
            <person name="Portier P."/>
            <person name="Briand M."/>
            <person name="Jacques M.-A."/>
        </authorList>
    </citation>
    <scope>NUCLEOTIDE SEQUENCE [LARGE SCALE GENOMIC DNA]</scope>
    <source>
        <strain evidence="2 3">CFBP 8615</strain>
    </source>
</reference>
<evidence type="ECO:0000313" key="2">
    <source>
        <dbReference type="EMBL" id="RIJ43949.1"/>
    </source>
</evidence>
<comment type="caution">
    <text evidence="2">The sequence shown here is derived from an EMBL/GenBank/DDBJ whole genome shotgun (WGS) entry which is preliminary data.</text>
</comment>
<evidence type="ECO:0000313" key="3">
    <source>
        <dbReference type="Proteomes" id="UP000266484"/>
    </source>
</evidence>
<evidence type="ECO:0000256" key="1">
    <source>
        <dbReference type="SAM" id="MobiDB-lite"/>
    </source>
</evidence>
<name>A0A399SM46_9MICO</name>
<dbReference type="EMBL" id="QWGT01000521">
    <property type="protein sequence ID" value="RIJ43949.1"/>
    <property type="molecule type" value="Genomic_DNA"/>
</dbReference>
<keyword evidence="3" id="KW-1185">Reference proteome</keyword>
<gene>
    <name evidence="2" type="ORF">DZG00_16310</name>
</gene>
<feature type="region of interest" description="Disordered" evidence="1">
    <location>
        <begin position="1"/>
        <end position="34"/>
    </location>
</feature>
<accession>A0A399SM46</accession>
<organism evidence="2 3">
    <name type="scientific">Clavibacter lycopersici</name>
    <dbReference type="NCBI Taxonomy" id="2301718"/>
    <lineage>
        <taxon>Bacteria</taxon>
        <taxon>Bacillati</taxon>
        <taxon>Actinomycetota</taxon>
        <taxon>Actinomycetes</taxon>
        <taxon>Micrococcales</taxon>
        <taxon>Microbacteriaceae</taxon>
        <taxon>Clavibacter</taxon>
    </lineage>
</organism>
<protein>
    <submittedName>
        <fullName evidence="2">Radical SAM protein</fullName>
    </submittedName>
</protein>
<dbReference type="Proteomes" id="UP000266484">
    <property type="component" value="Unassembled WGS sequence"/>
</dbReference>
<feature type="non-terminal residue" evidence="2">
    <location>
        <position position="1"/>
    </location>
</feature>
<proteinExistence type="predicted"/>
<sequence length="51" mass="5193">GDGPRPRWSQEGADSRATTARGRGSWTQTPAPGPLVAAALPAATSTQATLF</sequence>